<dbReference type="GO" id="GO:0015031">
    <property type="term" value="P:protein transport"/>
    <property type="evidence" value="ECO:0007669"/>
    <property type="project" value="InterPro"/>
</dbReference>
<evidence type="ECO:0000256" key="1">
    <source>
        <dbReference type="ARBA" id="ARBA00023110"/>
    </source>
</evidence>
<dbReference type="GO" id="GO:0006457">
    <property type="term" value="P:protein folding"/>
    <property type="evidence" value="ECO:0007669"/>
    <property type="project" value="InterPro"/>
</dbReference>
<keyword evidence="2" id="KW-0413">Isomerase</keyword>
<accession>A0A7V5H209</accession>
<gene>
    <name evidence="5" type="ORF">ENL21_00315</name>
</gene>
<dbReference type="InterPro" id="IPR027304">
    <property type="entry name" value="Trigger_fact/SurA_dom_sf"/>
</dbReference>
<dbReference type="Gene3D" id="1.10.3120.10">
    <property type="entry name" value="Trigger factor, C-terminal domain"/>
    <property type="match status" value="1"/>
</dbReference>
<evidence type="ECO:0000313" key="5">
    <source>
        <dbReference type="EMBL" id="HHE54197.1"/>
    </source>
</evidence>
<proteinExistence type="predicted"/>
<dbReference type="InterPro" id="IPR037041">
    <property type="entry name" value="Trigger_fac_C_sf"/>
</dbReference>
<dbReference type="GO" id="GO:0003755">
    <property type="term" value="F:peptidyl-prolyl cis-trans isomerase activity"/>
    <property type="evidence" value="ECO:0007669"/>
    <property type="project" value="UniProtKB-KW"/>
</dbReference>
<dbReference type="Proteomes" id="UP000886111">
    <property type="component" value="Unassembled WGS sequence"/>
</dbReference>
<feature type="non-terminal residue" evidence="5">
    <location>
        <position position="1"/>
    </location>
</feature>
<evidence type="ECO:0000259" key="4">
    <source>
        <dbReference type="Pfam" id="PF05698"/>
    </source>
</evidence>
<evidence type="ECO:0000256" key="3">
    <source>
        <dbReference type="SAM" id="Coils"/>
    </source>
</evidence>
<dbReference type="EMBL" id="DRTD01000023">
    <property type="protein sequence ID" value="HHE54197.1"/>
    <property type="molecule type" value="Genomic_DNA"/>
</dbReference>
<name>A0A7V5H209_CALAY</name>
<dbReference type="Pfam" id="PF05698">
    <property type="entry name" value="Trigger_C"/>
    <property type="match status" value="1"/>
</dbReference>
<sequence length="173" mass="20700">ELNDEFVQELGDESLKTVEDLKKRIRENLERRYEDESKARLEDDLIQTLLSENEFDVPKAMVDNYLNSLIRSAKIQFPDAREEDLRKAYQANAETMVKWYYFMEKVAEAENIEVTDEEIDKLLEETVVKEEDRKKIKENPNQMLRIKDDLFYEKVKNFLLEQAEIKENEIVLD</sequence>
<organism evidence="5">
    <name type="scientific">Caldithrix abyssi</name>
    <dbReference type="NCBI Taxonomy" id="187145"/>
    <lineage>
        <taxon>Bacteria</taxon>
        <taxon>Pseudomonadati</taxon>
        <taxon>Calditrichota</taxon>
        <taxon>Calditrichia</taxon>
        <taxon>Calditrichales</taxon>
        <taxon>Calditrichaceae</taxon>
        <taxon>Caldithrix</taxon>
    </lineage>
</organism>
<keyword evidence="1" id="KW-0697">Rotamase</keyword>
<dbReference type="InterPro" id="IPR008880">
    <property type="entry name" value="Trigger_fac_C"/>
</dbReference>
<feature type="domain" description="Trigger factor C-terminal" evidence="4">
    <location>
        <begin position="17"/>
        <end position="161"/>
    </location>
</feature>
<dbReference type="AlphaFoldDB" id="A0A7V5H209"/>
<feature type="coiled-coil region" evidence="3">
    <location>
        <begin position="105"/>
        <end position="139"/>
    </location>
</feature>
<evidence type="ECO:0000256" key="2">
    <source>
        <dbReference type="ARBA" id="ARBA00023235"/>
    </source>
</evidence>
<reference evidence="5" key="1">
    <citation type="journal article" date="2020" name="mSystems">
        <title>Genome- and Community-Level Interaction Insights into Carbon Utilization and Element Cycling Functions of Hydrothermarchaeota in Hydrothermal Sediment.</title>
        <authorList>
            <person name="Zhou Z."/>
            <person name="Liu Y."/>
            <person name="Xu W."/>
            <person name="Pan J."/>
            <person name="Luo Z.H."/>
            <person name="Li M."/>
        </authorList>
    </citation>
    <scope>NUCLEOTIDE SEQUENCE [LARGE SCALE GENOMIC DNA]</scope>
    <source>
        <strain evidence="5">HyVt-76</strain>
    </source>
</reference>
<keyword evidence="3" id="KW-0175">Coiled coil</keyword>
<protein>
    <recommendedName>
        <fullName evidence="4">Trigger factor C-terminal domain-containing protein</fullName>
    </recommendedName>
</protein>
<comment type="caution">
    <text evidence="5">The sequence shown here is derived from an EMBL/GenBank/DDBJ whole genome shotgun (WGS) entry which is preliminary data.</text>
</comment>
<dbReference type="SUPFAM" id="SSF109998">
    <property type="entry name" value="Triger factor/SurA peptide-binding domain-like"/>
    <property type="match status" value="1"/>
</dbReference>